<dbReference type="GO" id="GO:0016791">
    <property type="term" value="F:phosphatase activity"/>
    <property type="evidence" value="ECO:0007669"/>
    <property type="project" value="TreeGrafter"/>
</dbReference>
<proteinExistence type="predicted"/>
<dbReference type="PANTHER" id="PTHR48100:SF1">
    <property type="entry name" value="HISTIDINE PHOSPHATASE FAMILY PROTEIN-RELATED"/>
    <property type="match status" value="1"/>
</dbReference>
<keyword evidence="2" id="KW-0413">Isomerase</keyword>
<dbReference type="PROSITE" id="PS00175">
    <property type="entry name" value="PG_MUTASE"/>
    <property type="match status" value="1"/>
</dbReference>
<dbReference type="SUPFAM" id="SSF53254">
    <property type="entry name" value="Phosphoglycerate mutase-like"/>
    <property type="match status" value="1"/>
</dbReference>
<evidence type="ECO:0000313" key="6">
    <source>
        <dbReference type="Proteomes" id="UP000179221"/>
    </source>
</evidence>
<feature type="binding site" evidence="4">
    <location>
        <position position="59"/>
    </location>
    <ligand>
        <name>substrate</name>
    </ligand>
</feature>
<dbReference type="EMBL" id="MGGL01000008">
    <property type="protein sequence ID" value="OGM26959.1"/>
    <property type="molecule type" value="Genomic_DNA"/>
</dbReference>
<evidence type="ECO:0000256" key="4">
    <source>
        <dbReference type="PIRSR" id="PIRSR613078-2"/>
    </source>
</evidence>
<dbReference type="GO" id="GO:0005737">
    <property type="term" value="C:cytoplasm"/>
    <property type="evidence" value="ECO:0007669"/>
    <property type="project" value="TreeGrafter"/>
</dbReference>
<dbReference type="CDD" id="cd07067">
    <property type="entry name" value="HP_PGM_like"/>
    <property type="match status" value="1"/>
</dbReference>
<dbReference type="PIRSF" id="PIRSF000709">
    <property type="entry name" value="6PFK_2-Ptase"/>
    <property type="match status" value="1"/>
</dbReference>
<dbReference type="InterPro" id="IPR029033">
    <property type="entry name" value="His_PPase_superfam"/>
</dbReference>
<dbReference type="AlphaFoldDB" id="A0A1F7YJ97"/>
<dbReference type="InterPro" id="IPR001345">
    <property type="entry name" value="PG/BPGM_mutase_AS"/>
</dbReference>
<dbReference type="Proteomes" id="UP000179221">
    <property type="component" value="Unassembled WGS sequence"/>
</dbReference>
<evidence type="ECO:0000256" key="1">
    <source>
        <dbReference type="ARBA" id="ARBA00023152"/>
    </source>
</evidence>
<evidence type="ECO:0000313" key="5">
    <source>
        <dbReference type="EMBL" id="OGM26959.1"/>
    </source>
</evidence>
<organism evidence="5 6">
    <name type="scientific">Candidatus Woesebacteria bacterium RIFCSPHIGHO2_01_FULL_40_22</name>
    <dbReference type="NCBI Taxonomy" id="1802499"/>
    <lineage>
        <taxon>Bacteria</taxon>
        <taxon>Candidatus Woeseibacteriota</taxon>
    </lineage>
</organism>
<feature type="active site" description="Proton donor/acceptor" evidence="3">
    <location>
        <position position="83"/>
    </location>
</feature>
<keyword evidence="1" id="KW-0324">Glycolysis</keyword>
<dbReference type="Pfam" id="PF00300">
    <property type="entry name" value="His_Phos_1"/>
    <property type="match status" value="1"/>
</dbReference>
<dbReference type="Gene3D" id="3.40.50.1240">
    <property type="entry name" value="Phosphoglycerate mutase-like"/>
    <property type="match status" value="1"/>
</dbReference>
<dbReference type="SMART" id="SM00855">
    <property type="entry name" value="PGAM"/>
    <property type="match status" value="1"/>
</dbReference>
<feature type="binding site" evidence="4">
    <location>
        <begin position="8"/>
        <end position="15"/>
    </location>
    <ligand>
        <name>substrate</name>
    </ligand>
</feature>
<comment type="caution">
    <text evidence="5">The sequence shown here is derived from an EMBL/GenBank/DDBJ whole genome shotgun (WGS) entry which is preliminary data.</text>
</comment>
<dbReference type="InterPro" id="IPR013078">
    <property type="entry name" value="His_Pase_superF_clade-1"/>
</dbReference>
<reference evidence="5 6" key="1">
    <citation type="journal article" date="2016" name="Nat. Commun.">
        <title>Thousands of microbial genomes shed light on interconnected biogeochemical processes in an aquifer system.</title>
        <authorList>
            <person name="Anantharaman K."/>
            <person name="Brown C.T."/>
            <person name="Hug L.A."/>
            <person name="Sharon I."/>
            <person name="Castelle C.J."/>
            <person name="Probst A.J."/>
            <person name="Thomas B.C."/>
            <person name="Singh A."/>
            <person name="Wilkins M.J."/>
            <person name="Karaoz U."/>
            <person name="Brodie E.L."/>
            <person name="Williams K.H."/>
            <person name="Hubbard S.S."/>
            <person name="Banfield J.F."/>
        </authorList>
    </citation>
    <scope>NUCLEOTIDE SEQUENCE [LARGE SCALE GENOMIC DNA]</scope>
</reference>
<gene>
    <name evidence="5" type="ORF">A2628_05965</name>
</gene>
<evidence type="ECO:0000256" key="2">
    <source>
        <dbReference type="ARBA" id="ARBA00023235"/>
    </source>
</evidence>
<protein>
    <recommendedName>
        <fullName evidence="7">Phosphoglycerate mutase</fullName>
    </recommendedName>
</protein>
<feature type="active site" description="Tele-phosphohistidine intermediate" evidence="3">
    <location>
        <position position="9"/>
    </location>
</feature>
<evidence type="ECO:0008006" key="7">
    <source>
        <dbReference type="Google" id="ProtNLM"/>
    </source>
</evidence>
<name>A0A1F7YJ97_9BACT</name>
<accession>A0A1F7YJ97</accession>
<evidence type="ECO:0000256" key="3">
    <source>
        <dbReference type="PIRSR" id="PIRSR613078-1"/>
    </source>
</evidence>
<dbReference type="InterPro" id="IPR050275">
    <property type="entry name" value="PGM_Phosphatase"/>
</dbReference>
<dbReference type="PANTHER" id="PTHR48100">
    <property type="entry name" value="BROAD-SPECIFICITY PHOSPHATASE YOR283W-RELATED"/>
    <property type="match status" value="1"/>
</dbReference>
<sequence>MTKLILIRHGETSINVASLLHSRNDPEKLTPKGIKQIEKTAKVLKDMHLSALFVSNEKRALESAEIISKACGIPLKQISGLEERNWGKFSGKTWKEIQKVLDPMSIEERYTYIPPNGESWKEFEARLISAIESIVKKNGGGVIAVVTQGGSIRALMPYLLGVPKEISFKYDPGNASLTIFEYKKGKYTNIILNDTNHLK</sequence>